<sequence length="339" mass="38813">MFSIRNLTRLHKPTSFLPKSTRFYSPLPRSHGSKGSRSSYQRKNPNSQWGQPEQELGSSSSFQPEQLEFQTEPNTQRYSFDSYTGSVPNPQGLLRENDGITKILNEPTIVIERQIEMMNVFLGFEQANQYTIMDALGNKIGYMAERDLGFTKAIMRQIYRLHRPFHVDVFDIYGNQVLTIKRPFSFINSHIKAILPGFEDSQNLDAGIIGESVQSWHLWRRRYNLFKAESTNEFEQFGEIDSGFLAFDFPVRDSEGRVIGAVDRNWVGIGREMFTDTGVYIIRMDPQSFAGMGELYPEVAGPLTLDQRAVLLGNAISVDFDYFSRHSNRGGLFSFGDYE</sequence>
<dbReference type="Pfam" id="PF03803">
    <property type="entry name" value="Scramblase"/>
    <property type="match status" value="1"/>
</dbReference>
<comment type="caution">
    <text evidence="4">The sequence shown here is derived from an EMBL/GenBank/DDBJ whole genome shotgun (WGS) entry which is preliminary data.</text>
</comment>
<evidence type="ECO:0000256" key="2">
    <source>
        <dbReference type="RuleBase" id="RU363116"/>
    </source>
</evidence>
<dbReference type="eggNOG" id="KOG0621">
    <property type="taxonomic scope" value="Eukaryota"/>
</dbReference>
<dbReference type="InterPro" id="IPR005552">
    <property type="entry name" value="Scramblase"/>
</dbReference>
<evidence type="ECO:0000256" key="3">
    <source>
        <dbReference type="SAM" id="MobiDB-lite"/>
    </source>
</evidence>
<dbReference type="InterPro" id="IPR025659">
    <property type="entry name" value="Tubby-like_C"/>
</dbReference>
<dbReference type="AlphaFoldDB" id="K0KAR6"/>
<dbReference type="HOGENOM" id="CLU_023808_0_1_1"/>
<dbReference type="PANTHER" id="PTHR23248:SF9">
    <property type="entry name" value="PHOSPHOLIPID SCRAMBLASE"/>
    <property type="match status" value="1"/>
</dbReference>
<reference evidence="4 5" key="1">
    <citation type="journal article" date="2012" name="Eukaryot. Cell">
        <title>Draft genome sequence of Wickerhamomyces ciferrii NRRL Y-1031 F-60-10.</title>
        <authorList>
            <person name="Schneider J."/>
            <person name="Andrea H."/>
            <person name="Blom J."/>
            <person name="Jaenicke S."/>
            <person name="Ruckert C."/>
            <person name="Schorsch C."/>
            <person name="Szczepanowski R."/>
            <person name="Farwick M."/>
            <person name="Goesmann A."/>
            <person name="Puhler A."/>
            <person name="Schaffer S."/>
            <person name="Tauch A."/>
            <person name="Kohler T."/>
            <person name="Brinkrolf K."/>
        </authorList>
    </citation>
    <scope>NUCLEOTIDE SEQUENCE [LARGE SCALE GENOMIC DNA]</scope>
    <source>
        <strain evidence="5">ATCC 14091 / BCRC 22168 / CBS 111 / JCM 3599 / NBRC 0793 / NRRL Y-1031 F-60-10</strain>
    </source>
</reference>
<gene>
    <name evidence="4" type="ORF">BN7_1632</name>
</gene>
<evidence type="ECO:0000313" key="5">
    <source>
        <dbReference type="Proteomes" id="UP000009328"/>
    </source>
</evidence>
<protein>
    <recommendedName>
        <fullName evidence="2">Phospholipid scramblase</fullName>
    </recommendedName>
</protein>
<dbReference type="InParanoid" id="K0KAR6"/>
<comment type="similarity">
    <text evidence="1 2">Belongs to the phospholipid scramblase family.</text>
</comment>
<feature type="compositionally biased region" description="Polar residues" evidence="3">
    <location>
        <begin position="33"/>
        <end position="82"/>
    </location>
</feature>
<evidence type="ECO:0000256" key="1">
    <source>
        <dbReference type="ARBA" id="ARBA00005350"/>
    </source>
</evidence>
<dbReference type="GO" id="GO:0005886">
    <property type="term" value="C:plasma membrane"/>
    <property type="evidence" value="ECO:0007669"/>
    <property type="project" value="TreeGrafter"/>
</dbReference>
<dbReference type="SUPFAM" id="SSF54518">
    <property type="entry name" value="Tubby C-terminal domain-like"/>
    <property type="match status" value="1"/>
</dbReference>
<dbReference type="Proteomes" id="UP000009328">
    <property type="component" value="Unassembled WGS sequence"/>
</dbReference>
<dbReference type="EMBL" id="CAIF01000036">
    <property type="protein sequence ID" value="CCH42090.1"/>
    <property type="molecule type" value="Genomic_DNA"/>
</dbReference>
<evidence type="ECO:0000313" key="4">
    <source>
        <dbReference type="EMBL" id="CCH42090.1"/>
    </source>
</evidence>
<proteinExistence type="inferred from homology"/>
<organism evidence="4 5">
    <name type="scientific">Wickerhamomyces ciferrii (strain ATCC 14091 / BCRC 22168 / CBS 111 / JCM 3599 / NBRC 0793 / NRRL Y-1031 F-60-10)</name>
    <name type="common">Yeast</name>
    <name type="synonym">Pichia ciferrii</name>
    <dbReference type="NCBI Taxonomy" id="1206466"/>
    <lineage>
        <taxon>Eukaryota</taxon>
        <taxon>Fungi</taxon>
        <taxon>Dikarya</taxon>
        <taxon>Ascomycota</taxon>
        <taxon>Saccharomycotina</taxon>
        <taxon>Saccharomycetes</taxon>
        <taxon>Phaffomycetales</taxon>
        <taxon>Wickerhamomycetaceae</taxon>
        <taxon>Wickerhamomyces</taxon>
    </lineage>
</organism>
<keyword evidence="5" id="KW-1185">Reference proteome</keyword>
<feature type="region of interest" description="Disordered" evidence="3">
    <location>
        <begin position="18"/>
        <end position="82"/>
    </location>
</feature>
<dbReference type="FunCoup" id="K0KAR6">
    <property type="interactions" value="183"/>
</dbReference>
<dbReference type="STRING" id="1206466.K0KAR6"/>
<name>K0KAR6_WICCF</name>
<dbReference type="PANTHER" id="PTHR23248">
    <property type="entry name" value="PHOSPHOLIPID SCRAMBLASE-RELATED"/>
    <property type="match status" value="1"/>
</dbReference>
<dbReference type="GO" id="GO:0017128">
    <property type="term" value="F:phospholipid scramblase activity"/>
    <property type="evidence" value="ECO:0007669"/>
    <property type="project" value="InterPro"/>
</dbReference>
<accession>K0KAR6</accession>